<name>A0A6M0RWP4_9CYAN</name>
<reference evidence="1 2" key="1">
    <citation type="journal article" date="2020" name="Microb. Ecol.">
        <title>Ecogenomics of the Marine Benthic Filamentous Cyanobacterium Adonisia.</title>
        <authorList>
            <person name="Walter J.M."/>
            <person name="Coutinho F.H."/>
            <person name="Leomil L."/>
            <person name="Hargreaves P.I."/>
            <person name="Campeao M.E."/>
            <person name="Vieira V.V."/>
            <person name="Silva B.S."/>
            <person name="Fistarol G.O."/>
            <person name="Salomon P.S."/>
            <person name="Sawabe T."/>
            <person name="Mino S."/>
            <person name="Hosokawa M."/>
            <person name="Miyashita H."/>
            <person name="Maruyama F."/>
            <person name="van Verk M.C."/>
            <person name="Dutilh B.E."/>
            <person name="Thompson C.C."/>
            <person name="Thompson F.L."/>
        </authorList>
    </citation>
    <scope>NUCLEOTIDE SEQUENCE [LARGE SCALE GENOMIC DNA]</scope>
    <source>
        <strain evidence="1 2">CCMR0081</strain>
    </source>
</reference>
<proteinExistence type="predicted"/>
<gene>
    <name evidence="1" type="ORF">DXZ20_31955</name>
</gene>
<dbReference type="Proteomes" id="UP000481033">
    <property type="component" value="Unassembled WGS sequence"/>
</dbReference>
<organism evidence="1 2">
    <name type="scientific">Adonisia turfae CCMR0081</name>
    <dbReference type="NCBI Taxonomy" id="2292702"/>
    <lineage>
        <taxon>Bacteria</taxon>
        <taxon>Bacillati</taxon>
        <taxon>Cyanobacteriota</taxon>
        <taxon>Adonisia</taxon>
        <taxon>Adonisia turfae</taxon>
    </lineage>
</organism>
<dbReference type="EMBL" id="QXHD01000004">
    <property type="protein sequence ID" value="NEZ60181.1"/>
    <property type="molecule type" value="Genomic_DNA"/>
</dbReference>
<evidence type="ECO:0000313" key="2">
    <source>
        <dbReference type="Proteomes" id="UP000481033"/>
    </source>
</evidence>
<accession>A0A6M0RWP4</accession>
<keyword evidence="2" id="KW-1185">Reference proteome</keyword>
<protein>
    <submittedName>
        <fullName evidence="1">Uncharacterized protein</fullName>
    </submittedName>
</protein>
<sequence length="64" mass="7355">MASISSTLFSSEDTNVWLSLQRAICSSTGFQRWKSELPADTLDKTPLEQLVRRYLRETLETLAY</sequence>
<evidence type="ECO:0000313" key="1">
    <source>
        <dbReference type="EMBL" id="NEZ60181.1"/>
    </source>
</evidence>
<dbReference type="AlphaFoldDB" id="A0A6M0RWP4"/>
<comment type="caution">
    <text evidence="1">The sequence shown here is derived from an EMBL/GenBank/DDBJ whole genome shotgun (WGS) entry which is preliminary data.</text>
</comment>